<dbReference type="PANTHER" id="PTHR41259">
    <property type="entry name" value="DOUBLE-STRAND BREAK REPAIR RAD50 ATPASE, PUTATIVE-RELATED"/>
    <property type="match status" value="1"/>
</dbReference>
<feature type="domain" description="YhaN AAA" evidence="3">
    <location>
        <begin position="1"/>
        <end position="205"/>
    </location>
</feature>
<dbReference type="Proteomes" id="UP001516662">
    <property type="component" value="Unassembled WGS sequence"/>
</dbReference>
<dbReference type="Pfam" id="PF13514">
    <property type="entry name" value="AAA_27"/>
    <property type="match status" value="1"/>
</dbReference>
<reference evidence="4 5" key="1">
    <citation type="submission" date="2020-10" db="EMBL/GenBank/DDBJ databases">
        <title>Bacillus sp. HD4P25, an endophyte from a halophyte.</title>
        <authorList>
            <person name="Sun J.-Q."/>
        </authorList>
    </citation>
    <scope>NUCLEOTIDE SEQUENCE [LARGE SCALE GENOMIC DNA]</scope>
    <source>
        <strain evidence="4 5">YIM 93174</strain>
    </source>
</reference>
<evidence type="ECO:0000313" key="5">
    <source>
        <dbReference type="Proteomes" id="UP001516662"/>
    </source>
</evidence>
<sequence>MRFDYLNLRAFGHFTDYELLFDQMKNFHLIYGPNEAGKSTTLRSITHFLYGFPQQTNDSFLHSNTKLRIEGQLKKSTGESLQFIRRKGNKNTILDVDGASLDENVVDHFLQGISEEHFLNMFALDHVRLREGGESLLQSGGNLGESLFSAASGINILRKVFEDLDKKSGELYKKRGSTPEINKLLKEEKELKKQISEYQLKVQAWKDLERRYTDGKKQIDTISKEVRELRGKQDKLQRLKLTLPKIAKREDLRQKLEELGELPTMPENSTELRKESQQKLDLASLDKKKAENEQRDLQLEMEKITIPIGILEQAASINSLYREVQSYQNQVNQVPRLEGEIGILKERVLAVMKEIDPSNAELESIDKFRITSEKKETIRELCKEKPLLDQALQEYTKERGEIEEELINKRKELDSLPQLLNTEELEDVIDQVKRTGDIEEVITQLISDYSQKELQIEEEIKLLPQWRGSYQELMNLEVAILTETINKYEQEQTRLTKMLDKVKNQLSTQKELIEEHEEKIRELEALAEIPSEETLIKARTHRDQEWQSISSKLKNWNTHTSAQMSFWEESNESAFEKSMKNADSIADKMRFEAAKVGEKNKRLSDIDSCKKKVQEIELEEKRLHDEMIVWETAWRELWKPTTITPLTPAEMKEWISKFEFIKVLVKENEKVKKSIRELESKKEQLRTTLKVSLSMFTKVSSEKSLNEILSIAERQYKSILEVEAKRNRLVEGISEINRRLNTNEQKVNDTKRKISYWNKDWEEVILNTNISSNISVKVAESLLSKYEDCSKTYEEFKRVEKDLKAVKIQISQFENSVSSLLHLVDFKMELENTDLIVNHLYAALQKAQTDRNELTNLEKQLKKLRDIIRNAEEEIENATSVISGLLRTADCQEIHELENLEKRFLLKENYMKDIRAIEEELLLNGNGLSLHDVLEESKEANHDQLGIQIEEIMQKLEEIEPLRSQMEQNYGVVKKEYEEKVQGNSTSSVTAEQNKTSLLTKLANVTDQYVNLKLASILLQRGIEHYRNQNQDPILSRASELFARLTLQSFSGLQVDYDEKDQPVLMGVRSNGDKVPVEGMSDGSTDQLYLALRIASIEKYASENEPMPFILDDILVHFDDIRAKETLKILLELSNHTQIIFFTHHSRLVEIMNEITLDSEYQLKEINSKETVTA</sequence>
<comment type="caution">
    <text evidence="4">The sequence shown here is derived from an EMBL/GenBank/DDBJ whole genome shotgun (WGS) entry which is preliminary data.</text>
</comment>
<evidence type="ECO:0000256" key="2">
    <source>
        <dbReference type="SAM" id="MobiDB-lite"/>
    </source>
</evidence>
<feature type="coiled-coil region" evidence="1">
    <location>
        <begin position="471"/>
        <end position="533"/>
    </location>
</feature>
<organism evidence="4 5">
    <name type="scientific">Litchfieldia luteola</name>
    <dbReference type="NCBI Taxonomy" id="682179"/>
    <lineage>
        <taxon>Bacteria</taxon>
        <taxon>Bacillati</taxon>
        <taxon>Bacillota</taxon>
        <taxon>Bacilli</taxon>
        <taxon>Bacillales</taxon>
        <taxon>Bacillaceae</taxon>
        <taxon>Litchfieldia</taxon>
    </lineage>
</organism>
<feature type="coiled-coil region" evidence="1">
    <location>
        <begin position="661"/>
        <end position="688"/>
    </location>
</feature>
<keyword evidence="1" id="KW-0175">Coiled coil</keyword>
<dbReference type="InterPro" id="IPR027417">
    <property type="entry name" value="P-loop_NTPase"/>
</dbReference>
<protein>
    <submittedName>
        <fullName evidence="4">AAA family ATPase</fullName>
    </submittedName>
</protein>
<dbReference type="PANTHER" id="PTHR41259:SF1">
    <property type="entry name" value="DOUBLE-STRAND BREAK REPAIR RAD50 ATPASE, PUTATIVE-RELATED"/>
    <property type="match status" value="1"/>
</dbReference>
<feature type="region of interest" description="Disordered" evidence="2">
    <location>
        <begin position="258"/>
        <end position="278"/>
    </location>
</feature>
<dbReference type="RefSeq" id="WP_193535943.1">
    <property type="nucleotide sequence ID" value="NZ_JADCLJ010000019.1"/>
</dbReference>
<accession>A0ABR9QIL7</accession>
<proteinExistence type="predicted"/>
<gene>
    <name evidence="4" type="ORF">IMZ08_09815</name>
</gene>
<keyword evidence="5" id="KW-1185">Reference proteome</keyword>
<feature type="coiled-coil region" evidence="1">
    <location>
        <begin position="181"/>
        <end position="239"/>
    </location>
</feature>
<name>A0ABR9QIL7_9BACI</name>
<evidence type="ECO:0000259" key="3">
    <source>
        <dbReference type="Pfam" id="PF13514"/>
    </source>
</evidence>
<dbReference type="InterPro" id="IPR038734">
    <property type="entry name" value="YhaN_AAA"/>
</dbReference>
<dbReference type="EMBL" id="JADCLJ010000019">
    <property type="protein sequence ID" value="MBE4908352.1"/>
    <property type="molecule type" value="Genomic_DNA"/>
</dbReference>
<dbReference type="Gene3D" id="3.40.50.300">
    <property type="entry name" value="P-loop containing nucleotide triphosphate hydrolases"/>
    <property type="match status" value="2"/>
</dbReference>
<evidence type="ECO:0000256" key="1">
    <source>
        <dbReference type="SAM" id="Coils"/>
    </source>
</evidence>
<evidence type="ECO:0000313" key="4">
    <source>
        <dbReference type="EMBL" id="MBE4908352.1"/>
    </source>
</evidence>
<feature type="coiled-coil region" evidence="1">
    <location>
        <begin position="844"/>
        <end position="888"/>
    </location>
</feature>
<dbReference type="SUPFAM" id="SSF52540">
    <property type="entry name" value="P-loop containing nucleoside triphosphate hydrolases"/>
    <property type="match status" value="2"/>
</dbReference>